<dbReference type="InterPro" id="IPR036188">
    <property type="entry name" value="FAD/NAD-bd_sf"/>
</dbReference>
<dbReference type="Gene3D" id="3.50.50.60">
    <property type="entry name" value="FAD/NAD(P)-binding domain"/>
    <property type="match status" value="1"/>
</dbReference>
<organism evidence="2 3">
    <name type="scientific">Wuchereria bancrofti</name>
    <dbReference type="NCBI Taxonomy" id="6293"/>
    <lineage>
        <taxon>Eukaryota</taxon>
        <taxon>Metazoa</taxon>
        <taxon>Ecdysozoa</taxon>
        <taxon>Nematoda</taxon>
        <taxon>Chromadorea</taxon>
        <taxon>Rhabditida</taxon>
        <taxon>Spirurina</taxon>
        <taxon>Spiruromorpha</taxon>
        <taxon>Filarioidea</taxon>
        <taxon>Onchocercidae</taxon>
        <taxon>Wuchereria</taxon>
    </lineage>
</organism>
<gene>
    <name evidence="2" type="ORF">WUBG_06309</name>
</gene>
<dbReference type="PANTHER" id="PTHR10742:SF410">
    <property type="entry name" value="LYSINE-SPECIFIC HISTONE DEMETHYLASE 2"/>
    <property type="match status" value="1"/>
</dbReference>
<dbReference type="PANTHER" id="PTHR10742">
    <property type="entry name" value="FLAVIN MONOAMINE OXIDASE"/>
    <property type="match status" value="1"/>
</dbReference>
<evidence type="ECO:0000313" key="2">
    <source>
        <dbReference type="EMBL" id="EJW82785.1"/>
    </source>
</evidence>
<feature type="domain" description="Amine oxidase" evidence="1">
    <location>
        <begin position="1"/>
        <end position="164"/>
    </location>
</feature>
<proteinExistence type="predicted"/>
<sequence>VAVKFSRRFWLSILKSDGTLDYFGHVPKNADERGLFNMFYDFSTRGSKNQHYVLMSYVCGDSVNLVNEKSDVEVVDIFVDTLRDMFPQENIPDPEGYVVTHWGRDRHIGMSYTYVRVGGSGDDYDKLAEDIDGKLFFAGEGTNRFFPQTMTGACVSGLREAGKIANSWMKRTSN</sequence>
<reference evidence="3" key="1">
    <citation type="submission" date="2012-08" db="EMBL/GenBank/DDBJ databases">
        <title>The Genome Sequence of Wuchereria bancrofti.</title>
        <authorList>
            <person name="Nutman T.B."/>
            <person name="Fink D.L."/>
            <person name="Russ C."/>
            <person name="Young S."/>
            <person name="Zeng Q."/>
            <person name="Koehrsen M."/>
            <person name="Alvarado L."/>
            <person name="Berlin A."/>
            <person name="Chapman S.B."/>
            <person name="Chen Z."/>
            <person name="Freedman E."/>
            <person name="Gellesch M."/>
            <person name="Goldberg J."/>
            <person name="Griggs A."/>
            <person name="Gujja S."/>
            <person name="Heilman E.R."/>
            <person name="Heiman D."/>
            <person name="Hepburn T."/>
            <person name="Howarth C."/>
            <person name="Jen D."/>
            <person name="Larson L."/>
            <person name="Lewis B."/>
            <person name="Mehta T."/>
            <person name="Park D."/>
            <person name="Pearson M."/>
            <person name="Roberts A."/>
            <person name="Saif S."/>
            <person name="Shea T."/>
            <person name="Shenoy N."/>
            <person name="Sisk P."/>
            <person name="Stolte C."/>
            <person name="Sykes S."/>
            <person name="Walk T."/>
            <person name="White J."/>
            <person name="Yandava C."/>
            <person name="Haas B."/>
            <person name="Henn M.R."/>
            <person name="Nusbaum C."/>
            <person name="Birren B."/>
        </authorList>
    </citation>
    <scope>NUCLEOTIDE SEQUENCE [LARGE SCALE GENOMIC DNA]</scope>
    <source>
        <strain evidence="3">NA</strain>
    </source>
</reference>
<name>J9B6W8_WUCBA</name>
<protein>
    <submittedName>
        <fullName evidence="2">AOF1 protein</fullName>
    </submittedName>
</protein>
<dbReference type="SUPFAM" id="SSF54373">
    <property type="entry name" value="FAD-linked reductases, C-terminal domain"/>
    <property type="match status" value="1"/>
</dbReference>
<feature type="non-terminal residue" evidence="2">
    <location>
        <position position="1"/>
    </location>
</feature>
<dbReference type="InterPro" id="IPR002937">
    <property type="entry name" value="Amino_oxidase"/>
</dbReference>
<dbReference type="Proteomes" id="UP000004810">
    <property type="component" value="Unassembled WGS sequence"/>
</dbReference>
<accession>J9B6W8</accession>
<dbReference type="InterPro" id="IPR050281">
    <property type="entry name" value="Flavin_monoamine_oxidase"/>
</dbReference>
<dbReference type="AlphaFoldDB" id="J9B6W8"/>
<evidence type="ECO:0000313" key="3">
    <source>
        <dbReference type="Proteomes" id="UP000004810"/>
    </source>
</evidence>
<evidence type="ECO:0000259" key="1">
    <source>
        <dbReference type="Pfam" id="PF01593"/>
    </source>
</evidence>
<dbReference type="GO" id="GO:0016491">
    <property type="term" value="F:oxidoreductase activity"/>
    <property type="evidence" value="ECO:0007669"/>
    <property type="project" value="InterPro"/>
</dbReference>
<comment type="caution">
    <text evidence="2">The sequence shown here is derived from an EMBL/GenBank/DDBJ whole genome shotgun (WGS) entry which is preliminary data.</text>
</comment>
<dbReference type="EMBL" id="ADBV01002638">
    <property type="protein sequence ID" value="EJW82785.1"/>
    <property type="molecule type" value="Genomic_DNA"/>
</dbReference>
<dbReference type="Pfam" id="PF01593">
    <property type="entry name" value="Amino_oxidase"/>
    <property type="match status" value="1"/>
</dbReference>
<dbReference type="Gene3D" id="3.90.660.10">
    <property type="match status" value="1"/>
</dbReference>
<dbReference type="SUPFAM" id="SSF51905">
    <property type="entry name" value="FAD/NAD(P)-binding domain"/>
    <property type="match status" value="1"/>
</dbReference>